<dbReference type="RefSeq" id="WP_100715290.1">
    <property type="nucleotide sequence ID" value="NZ_NPDY01000027.1"/>
</dbReference>
<proteinExistence type="predicted"/>
<dbReference type="EMBL" id="NPDY01000027">
    <property type="protein sequence ID" value="PJZ68266.1"/>
    <property type="molecule type" value="Genomic_DNA"/>
</dbReference>
<gene>
    <name evidence="1" type="ORF">CH360_16940</name>
    <name evidence="2" type="ORF">CH373_10530</name>
</gene>
<accession>A0A2M9ZN04</accession>
<dbReference type="AlphaFoldDB" id="A0A2M9ZN04"/>
<reference evidence="3 4" key="1">
    <citation type="submission" date="2017-07" db="EMBL/GenBank/DDBJ databases">
        <title>Leptospira spp. isolated from tropical soils.</title>
        <authorList>
            <person name="Thibeaux R."/>
            <person name="Iraola G."/>
            <person name="Ferres I."/>
            <person name="Bierque E."/>
            <person name="Girault D."/>
            <person name="Soupe-Gilbert M.-E."/>
            <person name="Picardeau M."/>
            <person name="Goarant C."/>
        </authorList>
    </citation>
    <scope>NUCLEOTIDE SEQUENCE [LARGE SCALE GENOMIC DNA]</scope>
    <source>
        <strain evidence="2 4">FH1-B-B1</strain>
        <strain evidence="1 3">FH1-B-C1</strain>
    </source>
</reference>
<keyword evidence="3" id="KW-1185">Reference proteome</keyword>
<comment type="caution">
    <text evidence="2">The sequence shown here is derived from an EMBL/GenBank/DDBJ whole genome shotgun (WGS) entry which is preliminary data.</text>
</comment>
<evidence type="ECO:0000313" key="1">
    <source>
        <dbReference type="EMBL" id="PJZ68266.1"/>
    </source>
</evidence>
<evidence type="ECO:0000313" key="2">
    <source>
        <dbReference type="EMBL" id="PJZ73384.1"/>
    </source>
</evidence>
<protein>
    <recommendedName>
        <fullName evidence="5">Antitoxin</fullName>
    </recommendedName>
</protein>
<dbReference type="Proteomes" id="UP000231962">
    <property type="component" value="Unassembled WGS sequence"/>
</dbReference>
<dbReference type="Proteomes" id="UP000231990">
    <property type="component" value="Unassembled WGS sequence"/>
</dbReference>
<dbReference type="OrthoDB" id="344755at2"/>
<evidence type="ECO:0008006" key="5">
    <source>
        <dbReference type="Google" id="ProtNLM"/>
    </source>
</evidence>
<dbReference type="EMBL" id="NPDZ01000005">
    <property type="protein sequence ID" value="PJZ73384.1"/>
    <property type="molecule type" value="Genomic_DNA"/>
</dbReference>
<evidence type="ECO:0000313" key="3">
    <source>
        <dbReference type="Proteomes" id="UP000231962"/>
    </source>
</evidence>
<evidence type="ECO:0000313" key="4">
    <source>
        <dbReference type="Proteomes" id="UP000231990"/>
    </source>
</evidence>
<name>A0A2M9ZN04_9LEPT</name>
<sequence length="69" mass="8256">MKSIHPQFITNEKGKKLSVILSIKEYKALLEDSEELEDIKLYDEVKAKKEERVPLKDYLKTRKRKRQHA</sequence>
<organism evidence="2 4">
    <name type="scientific">Leptospira perolatii</name>
    <dbReference type="NCBI Taxonomy" id="2023191"/>
    <lineage>
        <taxon>Bacteria</taxon>
        <taxon>Pseudomonadati</taxon>
        <taxon>Spirochaetota</taxon>
        <taxon>Spirochaetia</taxon>
        <taxon>Leptospirales</taxon>
        <taxon>Leptospiraceae</taxon>
        <taxon>Leptospira</taxon>
    </lineage>
</organism>